<keyword evidence="7 13" id="KW-0808">Transferase</keyword>
<evidence type="ECO:0000256" key="3">
    <source>
        <dbReference type="ARBA" id="ARBA00012071"/>
    </source>
</evidence>
<dbReference type="PANTHER" id="PTHR42724">
    <property type="entry name" value="TETRAACYLDISACCHARIDE 4'-KINASE"/>
    <property type="match status" value="1"/>
</dbReference>
<dbReference type="PANTHER" id="PTHR42724:SF1">
    <property type="entry name" value="TETRAACYLDISACCHARIDE 4'-KINASE, MITOCHONDRIAL-RELATED"/>
    <property type="match status" value="1"/>
</dbReference>
<feature type="transmembrane region" description="Helical" evidence="14">
    <location>
        <begin position="12"/>
        <end position="31"/>
    </location>
</feature>
<gene>
    <name evidence="13 15" type="primary">lpxK</name>
    <name evidence="15" type="ORF">NCTC12871_01363</name>
</gene>
<keyword evidence="10 13" id="KW-0067">ATP-binding</keyword>
<evidence type="ECO:0000256" key="12">
    <source>
        <dbReference type="ARBA" id="ARBA00029757"/>
    </source>
</evidence>
<keyword evidence="14" id="KW-1133">Transmembrane helix</keyword>
<reference evidence="15 16" key="1">
    <citation type="submission" date="2018-12" db="EMBL/GenBank/DDBJ databases">
        <authorList>
            <consortium name="Pathogen Informatics"/>
        </authorList>
    </citation>
    <scope>NUCLEOTIDE SEQUENCE [LARGE SCALE GENOMIC DNA]</scope>
    <source>
        <strain evidence="15 16">NCTC12871</strain>
    </source>
</reference>
<evidence type="ECO:0000313" key="16">
    <source>
        <dbReference type="Proteomes" id="UP000279799"/>
    </source>
</evidence>
<evidence type="ECO:0000256" key="7">
    <source>
        <dbReference type="ARBA" id="ARBA00022679"/>
    </source>
</evidence>
<dbReference type="EC" id="2.7.1.130" evidence="3 13"/>
<accession>A0A448TVB6</accession>
<sequence length="330" mass="36988">MDFWYQKSFKARLMAAVLLPLAWLFGFIAWIRKTLYRAHILKSYRPTVPVIIIGNLSVGGNGKTPVTLWLAELLQKNGLKVGIISRGYGSKSPYYPRIVKIDEPAVEVGDEPLLLAKRSGVPVCIGANRQQAIELLQQHYPLDVILSDDGLQHYALARDLEIVVIEAKRGLGNGLLMPAGPLRESEKRLQSVDFIINNGGLTPYSQNIMQLVPSCAINVQTGERKSLDDFQHQNAIALAGIGNPQRFFDMLMDMDIILQDTFAFADHQAFDQSLLVNLPDDIPVFMTEKDAVKCHTFAKSNWWYVPVDAQITGNILSKIEAWSQKQKNKK</sequence>
<dbReference type="InterPro" id="IPR003758">
    <property type="entry name" value="LpxK"/>
</dbReference>
<dbReference type="AlphaFoldDB" id="A0A448TVB6"/>
<dbReference type="EMBL" id="LR134510">
    <property type="protein sequence ID" value="VEJ09875.1"/>
    <property type="molecule type" value="Genomic_DNA"/>
</dbReference>
<evidence type="ECO:0000256" key="5">
    <source>
        <dbReference type="ARBA" id="ARBA00022516"/>
    </source>
</evidence>
<dbReference type="Proteomes" id="UP000279799">
    <property type="component" value="Chromosome"/>
</dbReference>
<evidence type="ECO:0000256" key="1">
    <source>
        <dbReference type="ARBA" id="ARBA00002274"/>
    </source>
</evidence>
<keyword evidence="14" id="KW-0472">Membrane</keyword>
<keyword evidence="8 13" id="KW-0547">Nucleotide-binding</keyword>
<dbReference type="UniPathway" id="UPA00359">
    <property type="reaction ID" value="UER00482"/>
</dbReference>
<dbReference type="GO" id="GO:0009244">
    <property type="term" value="P:lipopolysaccharide core region biosynthetic process"/>
    <property type="evidence" value="ECO:0007669"/>
    <property type="project" value="TreeGrafter"/>
</dbReference>
<evidence type="ECO:0000256" key="14">
    <source>
        <dbReference type="SAM" id="Phobius"/>
    </source>
</evidence>
<comment type="catalytic activity">
    <reaction evidence="13">
        <text>a lipid A disaccharide + ATP = a lipid IVA + ADP + H(+)</text>
        <dbReference type="Rhea" id="RHEA:67840"/>
        <dbReference type="ChEBI" id="CHEBI:15378"/>
        <dbReference type="ChEBI" id="CHEBI:30616"/>
        <dbReference type="ChEBI" id="CHEBI:176343"/>
        <dbReference type="ChEBI" id="CHEBI:176425"/>
        <dbReference type="ChEBI" id="CHEBI:456216"/>
        <dbReference type="EC" id="2.7.1.130"/>
    </reaction>
</comment>
<dbReference type="OrthoDB" id="9766423at2"/>
<name>A0A448TVB6_9PAST</name>
<evidence type="ECO:0000256" key="10">
    <source>
        <dbReference type="ARBA" id="ARBA00022840"/>
    </source>
</evidence>
<dbReference type="GO" id="GO:0005886">
    <property type="term" value="C:plasma membrane"/>
    <property type="evidence" value="ECO:0007669"/>
    <property type="project" value="TreeGrafter"/>
</dbReference>
<dbReference type="RefSeq" id="WP_126600161.1">
    <property type="nucleotide sequence ID" value="NZ_LR134510.1"/>
</dbReference>
<protein>
    <recommendedName>
        <fullName evidence="4 13">Tetraacyldisaccharide 4'-kinase</fullName>
        <ecNumber evidence="3 13">2.7.1.130</ecNumber>
    </recommendedName>
    <alternativeName>
        <fullName evidence="12 13">Lipid A 4'-kinase</fullName>
    </alternativeName>
</protein>
<keyword evidence="14" id="KW-0812">Transmembrane</keyword>
<evidence type="ECO:0000256" key="8">
    <source>
        <dbReference type="ARBA" id="ARBA00022741"/>
    </source>
</evidence>
<evidence type="ECO:0000313" key="15">
    <source>
        <dbReference type="EMBL" id="VEJ09875.1"/>
    </source>
</evidence>
<dbReference type="Pfam" id="PF02606">
    <property type="entry name" value="LpxK"/>
    <property type="match status" value="1"/>
</dbReference>
<dbReference type="GO" id="GO:0009245">
    <property type="term" value="P:lipid A biosynthetic process"/>
    <property type="evidence" value="ECO:0007669"/>
    <property type="project" value="UniProtKB-UniRule"/>
</dbReference>
<keyword evidence="16" id="KW-1185">Reference proteome</keyword>
<dbReference type="NCBIfam" id="TIGR00682">
    <property type="entry name" value="lpxK"/>
    <property type="match status" value="1"/>
</dbReference>
<evidence type="ECO:0000256" key="11">
    <source>
        <dbReference type="ARBA" id="ARBA00023098"/>
    </source>
</evidence>
<keyword evidence="6 13" id="KW-0441">Lipid A biosynthesis</keyword>
<dbReference type="KEGG" id="adp:NCTC12871_01363"/>
<dbReference type="GO" id="GO:0009029">
    <property type="term" value="F:lipid-A 4'-kinase activity"/>
    <property type="evidence" value="ECO:0007669"/>
    <property type="project" value="UniProtKB-UniRule"/>
</dbReference>
<evidence type="ECO:0000256" key="4">
    <source>
        <dbReference type="ARBA" id="ARBA00016436"/>
    </source>
</evidence>
<keyword evidence="9 13" id="KW-0418">Kinase</keyword>
<evidence type="ECO:0000256" key="2">
    <source>
        <dbReference type="ARBA" id="ARBA00004870"/>
    </source>
</evidence>
<dbReference type="InterPro" id="IPR027417">
    <property type="entry name" value="P-loop_NTPase"/>
</dbReference>
<dbReference type="GO" id="GO:0005524">
    <property type="term" value="F:ATP binding"/>
    <property type="evidence" value="ECO:0007669"/>
    <property type="project" value="UniProtKB-UniRule"/>
</dbReference>
<comment type="pathway">
    <text evidence="2 13">Glycolipid biosynthesis; lipid IV(A) biosynthesis; lipid IV(A) from (3R)-3-hydroxytetradecanoyl-[acyl-carrier-protein] and UDP-N-acetyl-alpha-D-glucosamine: step 6/6.</text>
</comment>
<feature type="binding site" evidence="13">
    <location>
        <begin position="57"/>
        <end position="64"/>
    </location>
    <ligand>
        <name>ATP</name>
        <dbReference type="ChEBI" id="CHEBI:30616"/>
    </ligand>
</feature>
<organism evidence="15 16">
    <name type="scientific">Actinobacillus delphinicola</name>
    <dbReference type="NCBI Taxonomy" id="51161"/>
    <lineage>
        <taxon>Bacteria</taxon>
        <taxon>Pseudomonadati</taxon>
        <taxon>Pseudomonadota</taxon>
        <taxon>Gammaproteobacteria</taxon>
        <taxon>Pasteurellales</taxon>
        <taxon>Pasteurellaceae</taxon>
        <taxon>Actinobacillus</taxon>
    </lineage>
</organism>
<keyword evidence="11 13" id="KW-0443">Lipid metabolism</keyword>
<evidence type="ECO:0000256" key="9">
    <source>
        <dbReference type="ARBA" id="ARBA00022777"/>
    </source>
</evidence>
<dbReference type="HAMAP" id="MF_00409">
    <property type="entry name" value="LpxK"/>
    <property type="match status" value="1"/>
</dbReference>
<dbReference type="SUPFAM" id="SSF52540">
    <property type="entry name" value="P-loop containing nucleoside triphosphate hydrolases"/>
    <property type="match status" value="1"/>
</dbReference>
<keyword evidence="5 13" id="KW-0444">Lipid biosynthesis</keyword>
<evidence type="ECO:0000256" key="13">
    <source>
        <dbReference type="HAMAP-Rule" id="MF_00409"/>
    </source>
</evidence>
<evidence type="ECO:0000256" key="6">
    <source>
        <dbReference type="ARBA" id="ARBA00022556"/>
    </source>
</evidence>
<comment type="similarity">
    <text evidence="13">Belongs to the LpxK family.</text>
</comment>
<comment type="function">
    <text evidence="1 13">Transfers the gamma-phosphate of ATP to the 4'-position of a tetraacyldisaccharide 1-phosphate intermediate (termed DS-1-P) to form tetraacyldisaccharide 1,4'-bis-phosphate (lipid IVA).</text>
</comment>
<proteinExistence type="inferred from homology"/>